<dbReference type="InterPro" id="IPR050707">
    <property type="entry name" value="HTH_MetabolicPath_Reg"/>
</dbReference>
<protein>
    <submittedName>
        <fullName evidence="6">IclR family transcriptional regulator</fullName>
    </submittedName>
</protein>
<feature type="domain" description="IclR-ED" evidence="5">
    <location>
        <begin position="76"/>
        <end position="252"/>
    </location>
</feature>
<name>A0ABZ0VV78_9HYPH</name>
<dbReference type="InterPro" id="IPR005471">
    <property type="entry name" value="Tscrpt_reg_IclR_N"/>
</dbReference>
<evidence type="ECO:0000256" key="3">
    <source>
        <dbReference type="ARBA" id="ARBA00023163"/>
    </source>
</evidence>
<keyword evidence="2" id="KW-0238">DNA-binding</keyword>
<keyword evidence="1" id="KW-0805">Transcription regulation</keyword>
<dbReference type="Pfam" id="PF09339">
    <property type="entry name" value="HTH_IclR"/>
    <property type="match status" value="1"/>
</dbReference>
<evidence type="ECO:0000256" key="1">
    <source>
        <dbReference type="ARBA" id="ARBA00023015"/>
    </source>
</evidence>
<organism evidence="6 7">
    <name type="scientific">Mesorhizobium huakuii</name>
    <dbReference type="NCBI Taxonomy" id="28104"/>
    <lineage>
        <taxon>Bacteria</taxon>
        <taxon>Pseudomonadati</taxon>
        <taxon>Pseudomonadota</taxon>
        <taxon>Alphaproteobacteria</taxon>
        <taxon>Hyphomicrobiales</taxon>
        <taxon>Phyllobacteriaceae</taxon>
        <taxon>Mesorhizobium</taxon>
    </lineage>
</organism>
<evidence type="ECO:0000259" key="4">
    <source>
        <dbReference type="PROSITE" id="PS51077"/>
    </source>
</evidence>
<dbReference type="Pfam" id="PF01614">
    <property type="entry name" value="IclR_C"/>
    <property type="match status" value="1"/>
</dbReference>
<dbReference type="InterPro" id="IPR036388">
    <property type="entry name" value="WH-like_DNA-bd_sf"/>
</dbReference>
<dbReference type="InterPro" id="IPR014757">
    <property type="entry name" value="Tscrpt_reg_IclR_C"/>
</dbReference>
<reference evidence="6 7" key="1">
    <citation type="submission" date="2023-11" db="EMBL/GenBank/DDBJ databases">
        <authorList>
            <person name="Panchal A.K."/>
            <person name="Meaney J.S."/>
            <person name="Karas B.J."/>
            <person name="diCenzo G.C."/>
        </authorList>
    </citation>
    <scope>NUCLEOTIDE SEQUENCE [LARGE SCALE GENOMIC DNA]</scope>
    <source>
        <strain evidence="6 7">NZP2235</strain>
    </source>
</reference>
<dbReference type="PANTHER" id="PTHR30136">
    <property type="entry name" value="HELIX-TURN-HELIX TRANSCRIPTIONAL REGULATOR, ICLR FAMILY"/>
    <property type="match status" value="1"/>
</dbReference>
<evidence type="ECO:0000256" key="2">
    <source>
        <dbReference type="ARBA" id="ARBA00023125"/>
    </source>
</evidence>
<feature type="domain" description="HTH iclR-type" evidence="4">
    <location>
        <begin position="13"/>
        <end position="75"/>
    </location>
</feature>
<dbReference type="SMART" id="SM00346">
    <property type="entry name" value="HTH_ICLR"/>
    <property type="match status" value="1"/>
</dbReference>
<dbReference type="PROSITE" id="PS51077">
    <property type="entry name" value="HTH_ICLR"/>
    <property type="match status" value="1"/>
</dbReference>
<dbReference type="InterPro" id="IPR036390">
    <property type="entry name" value="WH_DNA-bd_sf"/>
</dbReference>
<dbReference type="Gene3D" id="1.10.10.10">
    <property type="entry name" value="Winged helix-like DNA-binding domain superfamily/Winged helix DNA-binding domain"/>
    <property type="match status" value="1"/>
</dbReference>
<keyword evidence="3" id="KW-0804">Transcription</keyword>
<dbReference type="RefSeq" id="WP_322415364.1">
    <property type="nucleotide sequence ID" value="NZ_CP139858.1"/>
</dbReference>
<dbReference type="PANTHER" id="PTHR30136:SF7">
    <property type="entry name" value="HTH-TYPE TRANSCRIPTIONAL REGULATOR KDGR-RELATED"/>
    <property type="match status" value="1"/>
</dbReference>
<proteinExistence type="predicted"/>
<dbReference type="Gene3D" id="3.30.450.40">
    <property type="match status" value="1"/>
</dbReference>
<evidence type="ECO:0000313" key="7">
    <source>
        <dbReference type="Proteomes" id="UP001322481"/>
    </source>
</evidence>
<sequence>MAGKIADAPDYSVPALEKAFDIIELLAEQEDGLNQGQISEAVGRSIHQIYRVLQALERRGYIFRDRPAGLYFLSPRLFELAHRHEPLRGLVQAALPSMRRLSDAIQQSCNLGVHNAGRVLILAQVESPAAFGFRVRVGAEFPLFATATGRALMAFQPQDRINQWLQASGIPDEKAGMHDALARIRAAGHEEVADGLQPGVIDLAFPVIGPFGQSVAALTVPYVATTYSTLDIATVRRHAAQAAQEIGLVLVPEPSGESAS</sequence>
<keyword evidence="7" id="KW-1185">Reference proteome</keyword>
<dbReference type="SUPFAM" id="SSF46785">
    <property type="entry name" value="Winged helix' DNA-binding domain"/>
    <property type="match status" value="1"/>
</dbReference>
<dbReference type="PROSITE" id="PS51078">
    <property type="entry name" value="ICLR_ED"/>
    <property type="match status" value="1"/>
</dbReference>
<evidence type="ECO:0000313" key="6">
    <source>
        <dbReference type="EMBL" id="WQC00572.1"/>
    </source>
</evidence>
<dbReference type="InterPro" id="IPR029016">
    <property type="entry name" value="GAF-like_dom_sf"/>
</dbReference>
<dbReference type="Proteomes" id="UP001322481">
    <property type="component" value="Chromosome"/>
</dbReference>
<gene>
    <name evidence="6" type="ORF">U0R22_004779</name>
</gene>
<dbReference type="EMBL" id="CP139858">
    <property type="protein sequence ID" value="WQC00572.1"/>
    <property type="molecule type" value="Genomic_DNA"/>
</dbReference>
<accession>A0ABZ0VV78</accession>
<evidence type="ECO:0000259" key="5">
    <source>
        <dbReference type="PROSITE" id="PS51078"/>
    </source>
</evidence>
<dbReference type="SUPFAM" id="SSF55781">
    <property type="entry name" value="GAF domain-like"/>
    <property type="match status" value="1"/>
</dbReference>